<evidence type="ECO:0000313" key="1">
    <source>
        <dbReference type="EMBL" id="MDR6786475.1"/>
    </source>
</evidence>
<comment type="caution">
    <text evidence="1">The sequence shown here is derived from an EMBL/GenBank/DDBJ whole genome shotgun (WGS) entry which is preliminary data.</text>
</comment>
<keyword evidence="1" id="KW-0413">Isomerase</keyword>
<sequence>MQKTTLTIVLATLCLIFSSKTNAQAIQTVIYPINTGDKIPPDIWNRSFPVINNPRFKSKISLKDYGNKLIILDFWATYCHPCIESLDLLDSIKARFKDDLVVIPVLINDLIENGSPFMKKKKYVWPSIVGDTTLHKVVLSRYLTGFGIAWIKDGKLLAVPGKKMLTAENIRRAIEGKPIEFINRKGKIQ</sequence>
<protein>
    <submittedName>
        <fullName evidence="1">Thiol-disulfide isomerase/thioredoxin</fullName>
    </submittedName>
</protein>
<accession>A0ACC6L495</accession>
<name>A0ACC6L495_9SPHI</name>
<organism evidence="1 2">
    <name type="scientific">Pedobacter africanus</name>
    <dbReference type="NCBI Taxonomy" id="151894"/>
    <lineage>
        <taxon>Bacteria</taxon>
        <taxon>Pseudomonadati</taxon>
        <taxon>Bacteroidota</taxon>
        <taxon>Sphingobacteriia</taxon>
        <taxon>Sphingobacteriales</taxon>
        <taxon>Sphingobacteriaceae</taxon>
        <taxon>Pedobacter</taxon>
    </lineage>
</organism>
<dbReference type="Proteomes" id="UP001246858">
    <property type="component" value="Unassembled WGS sequence"/>
</dbReference>
<gene>
    <name evidence="1" type="ORF">J2X78_005070</name>
</gene>
<proteinExistence type="predicted"/>
<keyword evidence="2" id="KW-1185">Reference proteome</keyword>
<evidence type="ECO:0000313" key="2">
    <source>
        <dbReference type="Proteomes" id="UP001246858"/>
    </source>
</evidence>
<dbReference type="EMBL" id="JAVDTF010000007">
    <property type="protein sequence ID" value="MDR6786475.1"/>
    <property type="molecule type" value="Genomic_DNA"/>
</dbReference>
<reference evidence="1" key="1">
    <citation type="submission" date="2023-07" db="EMBL/GenBank/DDBJ databases">
        <title>Sorghum-associated microbial communities from plants grown in Nebraska, USA.</title>
        <authorList>
            <person name="Schachtman D."/>
        </authorList>
    </citation>
    <scope>NUCLEOTIDE SEQUENCE</scope>
    <source>
        <strain evidence="1">2697</strain>
    </source>
</reference>